<feature type="binding site" evidence="10">
    <location>
        <position position="19"/>
    </location>
    <ligand>
        <name>substrate</name>
    </ligand>
</feature>
<dbReference type="Pfam" id="PF00232">
    <property type="entry name" value="Glyco_hydro_1"/>
    <property type="match status" value="1"/>
</dbReference>
<dbReference type="GO" id="GO:0005829">
    <property type="term" value="C:cytosol"/>
    <property type="evidence" value="ECO:0007669"/>
    <property type="project" value="TreeGrafter"/>
</dbReference>
<dbReference type="PANTHER" id="PTHR10353:SF36">
    <property type="entry name" value="LP05116P"/>
    <property type="match status" value="1"/>
</dbReference>
<feature type="active site" description="Proton donor" evidence="9">
    <location>
        <position position="165"/>
    </location>
</feature>
<dbReference type="Proteomes" id="UP000245380">
    <property type="component" value="Unassembled WGS sequence"/>
</dbReference>
<evidence type="ECO:0000256" key="9">
    <source>
        <dbReference type="PIRSR" id="PIRSR617736-1"/>
    </source>
</evidence>
<evidence type="ECO:0000256" key="10">
    <source>
        <dbReference type="PIRSR" id="PIRSR617736-2"/>
    </source>
</evidence>
<name>A0A2U3DBV1_SULT2</name>
<dbReference type="NCBIfam" id="TIGR03356">
    <property type="entry name" value="BGL"/>
    <property type="match status" value="1"/>
</dbReference>
<comment type="caution">
    <text evidence="13">The sequence shown here is derived from an EMBL/GenBank/DDBJ whole genome shotgun (WGS) entry which is preliminary data.</text>
</comment>
<evidence type="ECO:0000256" key="12">
    <source>
        <dbReference type="RuleBase" id="RU361175"/>
    </source>
</evidence>
<evidence type="ECO:0000256" key="3">
    <source>
        <dbReference type="ARBA" id="ARBA00012744"/>
    </source>
</evidence>
<dbReference type="GO" id="GO:0030245">
    <property type="term" value="P:cellulose catabolic process"/>
    <property type="evidence" value="ECO:0007669"/>
    <property type="project" value="UniProtKB-KW"/>
</dbReference>
<keyword evidence="8" id="KW-0624">Polysaccharide degradation</keyword>
<dbReference type="PROSITE" id="PS00572">
    <property type="entry name" value="GLYCOSYL_HYDROL_F1_1"/>
    <property type="match status" value="1"/>
</dbReference>
<dbReference type="InterPro" id="IPR001360">
    <property type="entry name" value="Glyco_hydro_1"/>
</dbReference>
<dbReference type="AlphaFoldDB" id="A0A2U3DBV1"/>
<dbReference type="PRINTS" id="PR00131">
    <property type="entry name" value="GLHYDRLASE1"/>
</dbReference>
<keyword evidence="14" id="KW-1185">Reference proteome</keyword>
<sequence>MGQRFPSAFLFGAATAAYQVEGAVSEDGRKPSIWDVFAHSQGKTFQGHTGDKACDQYHRYHEDVRLLKELGLHSYRFSISWPRIFPEGKGKLNSKGMDYYRRLVEELLRHEITPLVTLYHWDLPYALENQGGWLQRDTMFYFAEYAQQVVREFAGTVHRFLTINEPSVVAYEGYLTGNHAPGHSDLLETVTVAHHLMAAHAYAVEAIRAVNRTVDIGIALNLSPVYPSDPEEQATAITHDRVINQFFLDAACKGRYPKEVLDVYGSVFDLSFLNAADLQTMARQQLNFLGVNYYFPTVVTAGLHPLLADVVPPREPLTDMGWSIDPNGLYDILMRIHKEYPLIPIYITENGAAFADQLDGEKVNDTQRIAFLQGHLQMCERALEQGVDLRGYYVWSLLDNFEWGFGYSKRFGIVYVDFATMRRIPKASAYWLRDFIVAHSTREA</sequence>
<keyword evidence="7 12" id="KW-0326">Glycosidase</keyword>
<feature type="binding site" evidence="10">
    <location>
        <begin position="402"/>
        <end position="403"/>
    </location>
    <ligand>
        <name>substrate</name>
    </ligand>
</feature>
<keyword evidence="4 12" id="KW-0378">Hydrolase</keyword>
<dbReference type="RefSeq" id="WP_219930610.1">
    <property type="nucleotide sequence ID" value="NZ_MPDK01000002.1"/>
</dbReference>
<evidence type="ECO:0000256" key="1">
    <source>
        <dbReference type="ARBA" id="ARBA00000448"/>
    </source>
</evidence>
<feature type="binding site" evidence="10">
    <location>
        <position position="294"/>
    </location>
    <ligand>
        <name>substrate</name>
    </ligand>
</feature>
<evidence type="ECO:0000256" key="8">
    <source>
        <dbReference type="ARBA" id="ARBA00023326"/>
    </source>
</evidence>
<proteinExistence type="inferred from homology"/>
<dbReference type="FunFam" id="3.20.20.80:FF:000004">
    <property type="entry name" value="Beta-glucosidase 6-phospho-beta-glucosidase"/>
    <property type="match status" value="1"/>
</dbReference>
<keyword evidence="5" id="KW-0136">Cellulose degradation</keyword>
<protein>
    <recommendedName>
        <fullName evidence="3 12">Beta-glucosidase</fullName>
        <ecNumber evidence="3 12">3.2.1.21</ecNumber>
    </recommendedName>
</protein>
<dbReference type="PANTHER" id="PTHR10353">
    <property type="entry name" value="GLYCOSYL HYDROLASE"/>
    <property type="match status" value="1"/>
</dbReference>
<evidence type="ECO:0000256" key="7">
    <source>
        <dbReference type="ARBA" id="ARBA00023295"/>
    </source>
</evidence>
<dbReference type="PROSITE" id="PS00653">
    <property type="entry name" value="GLYCOSYL_HYDROL_F1_2"/>
    <property type="match status" value="1"/>
</dbReference>
<keyword evidence="6" id="KW-0119">Carbohydrate metabolism</keyword>
<dbReference type="GO" id="GO:0008422">
    <property type="term" value="F:beta-glucosidase activity"/>
    <property type="evidence" value="ECO:0007669"/>
    <property type="project" value="UniProtKB-EC"/>
</dbReference>
<evidence type="ECO:0000313" key="13">
    <source>
        <dbReference type="EMBL" id="PWI58761.1"/>
    </source>
</evidence>
<dbReference type="InterPro" id="IPR033132">
    <property type="entry name" value="GH_1_N_CS"/>
</dbReference>
<evidence type="ECO:0000256" key="2">
    <source>
        <dbReference type="ARBA" id="ARBA00010838"/>
    </source>
</evidence>
<accession>A0A2U3DBV1</accession>
<feature type="binding site" evidence="10">
    <location>
        <position position="395"/>
    </location>
    <ligand>
        <name>substrate</name>
    </ligand>
</feature>
<evidence type="ECO:0000313" key="14">
    <source>
        <dbReference type="Proteomes" id="UP000245380"/>
    </source>
</evidence>
<organism evidence="13 14">
    <name type="scientific">Sulfoacidibacillus thermotolerans</name>
    <name type="common">Acidibacillus sulfuroxidans</name>
    <dbReference type="NCBI Taxonomy" id="1765684"/>
    <lineage>
        <taxon>Bacteria</taxon>
        <taxon>Bacillati</taxon>
        <taxon>Bacillota</taxon>
        <taxon>Bacilli</taxon>
        <taxon>Bacillales</taxon>
        <taxon>Alicyclobacillaceae</taxon>
        <taxon>Sulfoacidibacillus</taxon>
    </lineage>
</organism>
<feature type="binding site" evidence="10">
    <location>
        <position position="164"/>
    </location>
    <ligand>
        <name>substrate</name>
    </ligand>
</feature>
<dbReference type="InterPro" id="IPR017736">
    <property type="entry name" value="Glyco_hydro_1_beta-glucosidase"/>
</dbReference>
<comment type="catalytic activity">
    <reaction evidence="1 12">
        <text>Hydrolysis of terminal, non-reducing beta-D-glucosyl residues with release of beta-D-glucose.</text>
        <dbReference type="EC" id="3.2.1.21"/>
    </reaction>
</comment>
<comment type="similarity">
    <text evidence="2 12">Belongs to the glycosyl hydrolase 1 family.</text>
</comment>
<dbReference type="EMBL" id="MPDK01000002">
    <property type="protein sequence ID" value="PWI58761.1"/>
    <property type="molecule type" value="Genomic_DNA"/>
</dbReference>
<feature type="binding site" evidence="10">
    <location>
        <position position="120"/>
    </location>
    <ligand>
        <name>substrate</name>
    </ligand>
</feature>
<feature type="active site" description="Nucleophile" evidence="9 11">
    <location>
        <position position="349"/>
    </location>
</feature>
<evidence type="ECO:0000256" key="11">
    <source>
        <dbReference type="PROSITE-ProRule" id="PRU10055"/>
    </source>
</evidence>
<reference evidence="13 14" key="1">
    <citation type="submission" date="2016-11" db="EMBL/GenBank/DDBJ databases">
        <title>Comparative genomics of Acidibacillus ferroxidans species.</title>
        <authorList>
            <person name="Oliveira G."/>
            <person name="Nunes G."/>
            <person name="Oliveira R."/>
            <person name="Araujo F."/>
            <person name="Salim A."/>
            <person name="Scholte L."/>
            <person name="Morais D."/>
            <person name="Nancucheo I."/>
            <person name="Johnson D.B."/>
            <person name="Grail B."/>
            <person name="Bittencourt J."/>
            <person name="Valadares R."/>
        </authorList>
    </citation>
    <scope>NUCLEOTIDE SEQUENCE [LARGE SCALE GENOMIC DNA]</scope>
    <source>
        <strain evidence="13 14">Y002</strain>
    </source>
</reference>
<evidence type="ECO:0000256" key="6">
    <source>
        <dbReference type="ARBA" id="ARBA00023277"/>
    </source>
</evidence>
<dbReference type="InterPro" id="IPR018120">
    <property type="entry name" value="Glyco_hydro_1_AS"/>
</dbReference>
<gene>
    <name evidence="13" type="ORF">BM613_01305</name>
</gene>
<evidence type="ECO:0000256" key="4">
    <source>
        <dbReference type="ARBA" id="ARBA00022801"/>
    </source>
</evidence>
<dbReference type="SUPFAM" id="SSF51445">
    <property type="entry name" value="(Trans)glycosidases"/>
    <property type="match status" value="1"/>
</dbReference>
<evidence type="ECO:0000256" key="5">
    <source>
        <dbReference type="ARBA" id="ARBA00023001"/>
    </source>
</evidence>
<dbReference type="InterPro" id="IPR017853">
    <property type="entry name" value="GH"/>
</dbReference>
<dbReference type="Gene3D" id="3.20.20.80">
    <property type="entry name" value="Glycosidases"/>
    <property type="match status" value="1"/>
</dbReference>
<dbReference type="EC" id="3.2.1.21" evidence="3 12"/>